<dbReference type="EMBL" id="PXOH01000008">
    <property type="protein sequence ID" value="PSF37495.1"/>
    <property type="molecule type" value="Genomic_DNA"/>
</dbReference>
<comment type="caution">
    <text evidence="2">The sequence shown here is derived from an EMBL/GenBank/DDBJ whole genome shotgun (WGS) entry which is preliminary data.</text>
</comment>
<dbReference type="RefSeq" id="WP_106456736.1">
    <property type="nucleotide sequence ID" value="NZ_PXOH01000008.1"/>
</dbReference>
<dbReference type="CDD" id="cd06260">
    <property type="entry name" value="DUF820-like"/>
    <property type="match status" value="1"/>
</dbReference>
<dbReference type="PANTHER" id="PTHR36558">
    <property type="entry name" value="GLR1098 PROTEIN"/>
    <property type="match status" value="1"/>
</dbReference>
<accession>A0A2T1LYM7</accession>
<gene>
    <name evidence="2" type="ORF">C7H19_10020</name>
</gene>
<evidence type="ECO:0000313" key="2">
    <source>
        <dbReference type="EMBL" id="PSF37495.1"/>
    </source>
</evidence>
<reference evidence="2 3" key="1">
    <citation type="submission" date="2018-03" db="EMBL/GenBank/DDBJ databases">
        <title>The ancient ancestry and fast evolution of plastids.</title>
        <authorList>
            <person name="Moore K.R."/>
            <person name="Magnabosco C."/>
            <person name="Momper L."/>
            <person name="Gold D.A."/>
            <person name="Bosak T."/>
            <person name="Fournier G.P."/>
        </authorList>
    </citation>
    <scope>NUCLEOTIDE SEQUENCE [LARGE SCALE GENOMIC DNA]</scope>
    <source>
        <strain evidence="2 3">CCALA 016</strain>
    </source>
</reference>
<evidence type="ECO:0000259" key="1">
    <source>
        <dbReference type="Pfam" id="PF05685"/>
    </source>
</evidence>
<dbReference type="OrthoDB" id="422510at2"/>
<dbReference type="InterPro" id="IPR011335">
    <property type="entry name" value="Restrct_endonuc-II-like"/>
</dbReference>
<reference evidence="2 3" key="2">
    <citation type="submission" date="2018-03" db="EMBL/GenBank/DDBJ databases">
        <authorList>
            <person name="Keele B.F."/>
        </authorList>
    </citation>
    <scope>NUCLEOTIDE SEQUENCE [LARGE SCALE GENOMIC DNA]</scope>
    <source>
        <strain evidence="2 3">CCALA 016</strain>
    </source>
</reference>
<dbReference type="Proteomes" id="UP000239001">
    <property type="component" value="Unassembled WGS sequence"/>
</dbReference>
<dbReference type="PANTHER" id="PTHR36558:SF1">
    <property type="entry name" value="RESTRICTION ENDONUCLEASE DOMAIN-CONTAINING PROTEIN-RELATED"/>
    <property type="match status" value="1"/>
</dbReference>
<organism evidence="2 3">
    <name type="scientific">Aphanothece hegewaldii CCALA 016</name>
    <dbReference type="NCBI Taxonomy" id="2107694"/>
    <lineage>
        <taxon>Bacteria</taxon>
        <taxon>Bacillati</taxon>
        <taxon>Cyanobacteriota</taxon>
        <taxon>Cyanophyceae</taxon>
        <taxon>Oscillatoriophycideae</taxon>
        <taxon>Chroococcales</taxon>
        <taxon>Aphanothecaceae</taxon>
        <taxon>Aphanothece</taxon>
    </lineage>
</organism>
<sequence>MVADPKLIYMTPEEYLDWEEEQPLKYGYIDGEIYDMTGGTLPHNEIAVNLTTSLKTYLRGKGCKVFMADAKVGVSEKGPFHYPDVIVTCDPRDQKARRVIYHPCLIVEVLSPSTEAFDRGDKFKHYRQISTLKEYVLISADKINVDCYRLNENNKWELTSYSLDEMNLSPEEIEIEFTSINYSCPLSSMYEDVALGEEDN</sequence>
<keyword evidence="3" id="KW-1185">Reference proteome</keyword>
<dbReference type="Gene3D" id="3.90.1570.10">
    <property type="entry name" value="tt1808, chain A"/>
    <property type="match status" value="1"/>
</dbReference>
<name>A0A2T1LYM7_9CHRO</name>
<dbReference type="Pfam" id="PF05685">
    <property type="entry name" value="Uma2"/>
    <property type="match status" value="1"/>
</dbReference>
<proteinExistence type="predicted"/>
<evidence type="ECO:0000313" key="3">
    <source>
        <dbReference type="Proteomes" id="UP000239001"/>
    </source>
</evidence>
<dbReference type="InterPro" id="IPR012296">
    <property type="entry name" value="Nuclease_put_TT1808"/>
</dbReference>
<dbReference type="InterPro" id="IPR008538">
    <property type="entry name" value="Uma2"/>
</dbReference>
<protein>
    <recommendedName>
        <fullName evidence="1">Putative restriction endonuclease domain-containing protein</fullName>
    </recommendedName>
</protein>
<dbReference type="AlphaFoldDB" id="A0A2T1LYM7"/>
<feature type="domain" description="Putative restriction endonuclease" evidence="1">
    <location>
        <begin position="12"/>
        <end position="173"/>
    </location>
</feature>
<dbReference type="SUPFAM" id="SSF52980">
    <property type="entry name" value="Restriction endonuclease-like"/>
    <property type="match status" value="1"/>
</dbReference>